<organism evidence="2 3">
    <name type="scientific">Ditylenchus dipsaci</name>
    <dbReference type="NCBI Taxonomy" id="166011"/>
    <lineage>
        <taxon>Eukaryota</taxon>
        <taxon>Metazoa</taxon>
        <taxon>Ecdysozoa</taxon>
        <taxon>Nematoda</taxon>
        <taxon>Chromadorea</taxon>
        <taxon>Rhabditida</taxon>
        <taxon>Tylenchina</taxon>
        <taxon>Tylenchomorpha</taxon>
        <taxon>Sphaerularioidea</taxon>
        <taxon>Anguinidae</taxon>
        <taxon>Anguininae</taxon>
        <taxon>Ditylenchus</taxon>
    </lineage>
</organism>
<protein>
    <submittedName>
        <fullName evidence="3">Uncharacterized protein</fullName>
    </submittedName>
</protein>
<dbReference type="WBParaSite" id="jg12870">
    <property type="protein sequence ID" value="jg12870"/>
    <property type="gene ID" value="jg12870"/>
</dbReference>
<keyword evidence="2" id="KW-1185">Reference proteome</keyword>
<proteinExistence type="predicted"/>
<reference evidence="3" key="1">
    <citation type="submission" date="2022-11" db="UniProtKB">
        <authorList>
            <consortium name="WormBaseParasite"/>
        </authorList>
    </citation>
    <scope>IDENTIFICATION</scope>
</reference>
<sequence length="198" mass="22267">MYSKKFHVKAHQRLKAVDDALRQVSTTTLDSDRDSLSQYSIHSAVIAEEPEFSETSSRKESFNVPNLQLPSPPESDDQDDKENKAKSETPRPGWMTREPPKMVLNHQSWSRNPLNGLELCTVVLFTHLIYLNSCSNFNNYINSPIYVLGGGTQVVKTGTLRSVVLPPPRGDQNRCGRSRYRFRVSSAGSPHPFDHPVG</sequence>
<dbReference type="AlphaFoldDB" id="A0A915CW56"/>
<accession>A0A915CW56</accession>
<evidence type="ECO:0000313" key="3">
    <source>
        <dbReference type="WBParaSite" id="jg12870"/>
    </source>
</evidence>
<evidence type="ECO:0000256" key="1">
    <source>
        <dbReference type="SAM" id="MobiDB-lite"/>
    </source>
</evidence>
<name>A0A915CW56_9BILA</name>
<evidence type="ECO:0000313" key="2">
    <source>
        <dbReference type="Proteomes" id="UP000887574"/>
    </source>
</evidence>
<feature type="region of interest" description="Disordered" evidence="1">
    <location>
        <begin position="50"/>
        <end position="99"/>
    </location>
</feature>
<dbReference type="Proteomes" id="UP000887574">
    <property type="component" value="Unplaced"/>
</dbReference>